<dbReference type="EMBL" id="AHOM02000010">
    <property type="protein sequence ID" value="EJZ41346.1"/>
    <property type="molecule type" value="Genomic_DNA"/>
</dbReference>
<gene>
    <name evidence="1" type="ORF">LEP1GSC178_1079</name>
</gene>
<keyword evidence="2" id="KW-1185">Reference proteome</keyword>
<protein>
    <submittedName>
        <fullName evidence="1">Uncharacterized protein</fullName>
    </submittedName>
</protein>
<evidence type="ECO:0000313" key="2">
    <source>
        <dbReference type="Proteomes" id="UP000018720"/>
    </source>
</evidence>
<comment type="caution">
    <text evidence="1">The sequence shown here is derived from an EMBL/GenBank/DDBJ whole genome shotgun (WGS) entry which is preliminary data.</text>
</comment>
<sequence>MPDLIAIHAGSLDEPNRFVPHVLTYKVRGLAWDAIDPSLKAFEKMPTG</sequence>
<accession>A0ABN0H6W3</accession>
<evidence type="ECO:0000313" key="1">
    <source>
        <dbReference type="EMBL" id="EJZ41346.1"/>
    </source>
</evidence>
<proteinExistence type="predicted"/>
<dbReference type="Proteomes" id="UP000018720">
    <property type="component" value="Unassembled WGS sequence"/>
</dbReference>
<dbReference type="InterPro" id="IPR011057">
    <property type="entry name" value="Mss4-like_sf"/>
</dbReference>
<name>A0ABN0H6W3_9LEPT</name>
<organism evidence="1 2">
    <name type="scientific">Leptospira licerasiae str. MMD4847</name>
    <dbReference type="NCBI Taxonomy" id="1049971"/>
    <lineage>
        <taxon>Bacteria</taxon>
        <taxon>Pseudomonadati</taxon>
        <taxon>Spirochaetota</taxon>
        <taxon>Spirochaetia</taxon>
        <taxon>Leptospirales</taxon>
        <taxon>Leptospiraceae</taxon>
        <taxon>Leptospira</taxon>
    </lineage>
</organism>
<dbReference type="SUPFAM" id="SSF51316">
    <property type="entry name" value="Mss4-like"/>
    <property type="match status" value="1"/>
</dbReference>
<reference evidence="1 2" key="1">
    <citation type="submission" date="2012-08" db="EMBL/GenBank/DDBJ databases">
        <authorList>
            <person name="Harkins D.M."/>
            <person name="Durkin A.S."/>
            <person name="Selengut J.D."/>
            <person name="Sanka R."/>
            <person name="DePew J."/>
            <person name="Purushe J."/>
            <person name="Matthias M.A."/>
            <person name="Vinetz J.M."/>
            <person name="Sutton G.G."/>
            <person name="Nelson W.C."/>
            <person name="Fouts D.E."/>
        </authorList>
    </citation>
    <scope>NUCLEOTIDE SEQUENCE [LARGE SCALE GENOMIC DNA]</scope>
    <source>
        <strain evidence="1 2">MMD4847</strain>
    </source>
</reference>